<evidence type="ECO:0000256" key="6">
    <source>
        <dbReference type="SAM" id="MobiDB-lite"/>
    </source>
</evidence>
<feature type="compositionally biased region" description="Polar residues" evidence="6">
    <location>
        <begin position="185"/>
        <end position="201"/>
    </location>
</feature>
<keyword evidence="7" id="KW-0732">Signal</keyword>
<dbReference type="InterPro" id="IPR051202">
    <property type="entry name" value="Peptidase_C40"/>
</dbReference>
<comment type="caution">
    <text evidence="9">The sequence shown here is derived from an EMBL/GenBank/DDBJ whole genome shotgun (WGS) entry which is preliminary data.</text>
</comment>
<comment type="similarity">
    <text evidence="1">Belongs to the peptidase C40 family.</text>
</comment>
<evidence type="ECO:0000256" key="4">
    <source>
        <dbReference type="ARBA" id="ARBA00022807"/>
    </source>
</evidence>
<dbReference type="Gene3D" id="6.10.250.3150">
    <property type="match status" value="1"/>
</dbReference>
<dbReference type="InterPro" id="IPR038765">
    <property type="entry name" value="Papain-like_cys_pep_sf"/>
</dbReference>
<dbReference type="RefSeq" id="WP_344453474.1">
    <property type="nucleotide sequence ID" value="NZ_BAAATZ010000021.1"/>
</dbReference>
<feature type="chain" id="PRO_5046851425" evidence="7">
    <location>
        <begin position="21"/>
        <end position="321"/>
    </location>
</feature>
<dbReference type="PANTHER" id="PTHR47053">
    <property type="entry name" value="MUREIN DD-ENDOPEPTIDASE MEPH-RELATED"/>
    <property type="match status" value="1"/>
</dbReference>
<evidence type="ECO:0000256" key="5">
    <source>
        <dbReference type="SAM" id="Coils"/>
    </source>
</evidence>
<dbReference type="SUPFAM" id="SSF54001">
    <property type="entry name" value="Cysteine proteinases"/>
    <property type="match status" value="1"/>
</dbReference>
<keyword evidence="10" id="KW-1185">Reference proteome</keyword>
<dbReference type="InterPro" id="IPR000064">
    <property type="entry name" value="NLP_P60_dom"/>
</dbReference>
<protein>
    <submittedName>
        <fullName evidence="9">C40 family peptidase</fullName>
    </submittedName>
</protein>
<evidence type="ECO:0000313" key="10">
    <source>
        <dbReference type="Proteomes" id="UP001501842"/>
    </source>
</evidence>
<feature type="region of interest" description="Disordered" evidence="6">
    <location>
        <begin position="178"/>
        <end position="201"/>
    </location>
</feature>
<keyword evidence="2" id="KW-0645">Protease</keyword>
<feature type="coiled-coil region" evidence="5">
    <location>
        <begin position="136"/>
        <end position="170"/>
    </location>
</feature>
<evidence type="ECO:0000256" key="3">
    <source>
        <dbReference type="ARBA" id="ARBA00022801"/>
    </source>
</evidence>
<dbReference type="Gene3D" id="3.90.1720.10">
    <property type="entry name" value="endopeptidase domain like (from Nostoc punctiforme)"/>
    <property type="match status" value="1"/>
</dbReference>
<feature type="coiled-coil region" evidence="5">
    <location>
        <begin position="27"/>
        <end position="79"/>
    </location>
</feature>
<sequence length="321" mass="34504">MAAVCLVLTASWSIPGAVQALPAEPSRAAAQKKLEKLDQQVEQLVDRFNKVNGELKVAKRKLESAKKSAKRETLAYENARRGVVQMAADAYKTGDVNEVSALLSSGDPQTVLDQVSIFSHVSQNRGDKIKDFLYAAQRVEREKGHAQESYDKVNAKAKDLRQQKSVIEKAITKQRSLVQRLGGDTPSTTATPQGGNYSGPATGSAKTALEYAYKQLGKPYIYGGAGPTGFDCSGLTMRAWGAAGVSLPHNAAAQYSLTSSKRVSYADLQPGDLIFFSGLGHVGMYVGDGKMIHAPRTGKNVEVVSITEGYYRSRFVGGGRP</sequence>
<organism evidence="9 10">
    <name type="scientific">Actinocorallia aurantiaca</name>
    <dbReference type="NCBI Taxonomy" id="46204"/>
    <lineage>
        <taxon>Bacteria</taxon>
        <taxon>Bacillati</taxon>
        <taxon>Actinomycetota</taxon>
        <taxon>Actinomycetes</taxon>
        <taxon>Streptosporangiales</taxon>
        <taxon>Thermomonosporaceae</taxon>
        <taxon>Actinocorallia</taxon>
    </lineage>
</organism>
<accession>A0ABP6GXP6</accession>
<dbReference type="PANTHER" id="PTHR47053:SF1">
    <property type="entry name" value="MUREIN DD-ENDOPEPTIDASE MEPH-RELATED"/>
    <property type="match status" value="1"/>
</dbReference>
<evidence type="ECO:0000256" key="1">
    <source>
        <dbReference type="ARBA" id="ARBA00007074"/>
    </source>
</evidence>
<name>A0ABP6GXP6_9ACTN</name>
<keyword evidence="5" id="KW-0175">Coiled coil</keyword>
<keyword evidence="4" id="KW-0788">Thiol protease</keyword>
<evidence type="ECO:0000256" key="7">
    <source>
        <dbReference type="SAM" id="SignalP"/>
    </source>
</evidence>
<keyword evidence="3" id="KW-0378">Hydrolase</keyword>
<evidence type="ECO:0000256" key="2">
    <source>
        <dbReference type="ARBA" id="ARBA00022670"/>
    </source>
</evidence>
<gene>
    <name evidence="9" type="ORF">GCM10010439_50930</name>
</gene>
<feature type="signal peptide" evidence="7">
    <location>
        <begin position="1"/>
        <end position="20"/>
    </location>
</feature>
<proteinExistence type="inferred from homology"/>
<reference evidence="10" key="1">
    <citation type="journal article" date="2019" name="Int. J. Syst. Evol. Microbiol.">
        <title>The Global Catalogue of Microorganisms (GCM) 10K type strain sequencing project: providing services to taxonomists for standard genome sequencing and annotation.</title>
        <authorList>
            <consortium name="The Broad Institute Genomics Platform"/>
            <consortium name="The Broad Institute Genome Sequencing Center for Infectious Disease"/>
            <person name="Wu L."/>
            <person name="Ma J."/>
        </authorList>
    </citation>
    <scope>NUCLEOTIDE SEQUENCE [LARGE SCALE GENOMIC DNA]</scope>
    <source>
        <strain evidence="10">JCM 8201</strain>
    </source>
</reference>
<evidence type="ECO:0000313" key="9">
    <source>
        <dbReference type="EMBL" id="GAA2732669.1"/>
    </source>
</evidence>
<dbReference type="Pfam" id="PF00877">
    <property type="entry name" value="NLPC_P60"/>
    <property type="match status" value="1"/>
</dbReference>
<dbReference type="EMBL" id="BAAATZ010000021">
    <property type="protein sequence ID" value="GAA2732669.1"/>
    <property type="molecule type" value="Genomic_DNA"/>
</dbReference>
<dbReference type="Proteomes" id="UP001501842">
    <property type="component" value="Unassembled WGS sequence"/>
</dbReference>
<feature type="domain" description="NlpC/P60" evidence="8">
    <location>
        <begin position="202"/>
        <end position="321"/>
    </location>
</feature>
<dbReference type="PROSITE" id="PS51935">
    <property type="entry name" value="NLPC_P60"/>
    <property type="match status" value="1"/>
</dbReference>
<evidence type="ECO:0000259" key="8">
    <source>
        <dbReference type="PROSITE" id="PS51935"/>
    </source>
</evidence>